<dbReference type="Pfam" id="PF00561">
    <property type="entry name" value="Abhydrolase_1"/>
    <property type="match status" value="1"/>
</dbReference>
<keyword evidence="4" id="KW-1185">Reference proteome</keyword>
<proteinExistence type="predicted"/>
<evidence type="ECO:0000313" key="5">
    <source>
        <dbReference type="Proteomes" id="UP000580718"/>
    </source>
</evidence>
<dbReference type="GO" id="GO:0016020">
    <property type="term" value="C:membrane"/>
    <property type="evidence" value="ECO:0007669"/>
    <property type="project" value="TreeGrafter"/>
</dbReference>
<dbReference type="InterPro" id="IPR050266">
    <property type="entry name" value="AB_hydrolase_sf"/>
</dbReference>
<dbReference type="GO" id="GO:0018786">
    <property type="term" value="F:haloalkane dehalogenase activity"/>
    <property type="evidence" value="ECO:0007669"/>
    <property type="project" value="UniProtKB-EC"/>
</dbReference>
<reference evidence="2 5" key="2">
    <citation type="submission" date="2020-08" db="EMBL/GenBank/DDBJ databases">
        <title>Sequencing the genomes of 1000 actinobacteria strains.</title>
        <authorList>
            <person name="Klenk H.-P."/>
        </authorList>
    </citation>
    <scope>NUCLEOTIDE SEQUENCE [LARGE SCALE GENOMIC DNA]</scope>
    <source>
        <strain evidence="2 5">DSM 16678</strain>
    </source>
</reference>
<feature type="domain" description="AB hydrolase-1" evidence="1">
    <location>
        <begin position="33"/>
        <end position="277"/>
    </location>
</feature>
<dbReference type="PRINTS" id="PR00412">
    <property type="entry name" value="EPOXHYDRLASE"/>
</dbReference>
<gene>
    <name evidence="3" type="ORF">DMO24_15040</name>
    <name evidence="2" type="ORF">FHX36_002817</name>
</gene>
<comment type="caution">
    <text evidence="3">The sequence shown here is derived from an EMBL/GenBank/DDBJ whole genome shotgun (WGS) entry which is preliminary data.</text>
</comment>
<dbReference type="Proteomes" id="UP000580718">
    <property type="component" value="Unassembled WGS sequence"/>
</dbReference>
<organism evidence="3 4">
    <name type="scientific">Modestobacter versicolor</name>
    <dbReference type="NCBI Taxonomy" id="429133"/>
    <lineage>
        <taxon>Bacteria</taxon>
        <taxon>Bacillati</taxon>
        <taxon>Actinomycetota</taxon>
        <taxon>Actinomycetes</taxon>
        <taxon>Geodermatophilales</taxon>
        <taxon>Geodermatophilaceae</taxon>
        <taxon>Modestobacter</taxon>
    </lineage>
</organism>
<dbReference type="PANTHER" id="PTHR43798">
    <property type="entry name" value="MONOACYLGLYCEROL LIPASE"/>
    <property type="match status" value="1"/>
</dbReference>
<evidence type="ECO:0000313" key="4">
    <source>
        <dbReference type="Proteomes" id="UP000247602"/>
    </source>
</evidence>
<dbReference type="EMBL" id="JACIBU010000001">
    <property type="protein sequence ID" value="MBB3677082.1"/>
    <property type="molecule type" value="Genomic_DNA"/>
</dbReference>
<protein>
    <submittedName>
        <fullName evidence="3">Haloalkane dehalogenase</fullName>
        <ecNumber evidence="2">3.8.1.5</ecNumber>
    </submittedName>
</protein>
<name>A0A323VBD4_9ACTN</name>
<evidence type="ECO:0000313" key="3">
    <source>
        <dbReference type="EMBL" id="PZA20526.1"/>
    </source>
</evidence>
<dbReference type="InterPro" id="IPR000073">
    <property type="entry name" value="AB_hydrolase_1"/>
</dbReference>
<dbReference type="EC" id="3.8.1.5" evidence="2"/>
<evidence type="ECO:0000259" key="1">
    <source>
        <dbReference type="Pfam" id="PF00561"/>
    </source>
</evidence>
<dbReference type="Gene3D" id="3.40.50.1820">
    <property type="entry name" value="alpha/beta hydrolase"/>
    <property type="match status" value="1"/>
</dbReference>
<keyword evidence="2" id="KW-0378">Hydrolase</keyword>
<dbReference type="Proteomes" id="UP000247602">
    <property type="component" value="Unassembled WGS sequence"/>
</dbReference>
<dbReference type="AlphaFoldDB" id="A0A323VBD4"/>
<dbReference type="InterPro" id="IPR029058">
    <property type="entry name" value="AB_hydrolase_fold"/>
</dbReference>
<dbReference type="OrthoDB" id="812569at2"/>
<dbReference type="InterPro" id="IPR000639">
    <property type="entry name" value="Epox_hydrolase-like"/>
</dbReference>
<evidence type="ECO:0000313" key="2">
    <source>
        <dbReference type="EMBL" id="MBB3677082.1"/>
    </source>
</evidence>
<dbReference type="PANTHER" id="PTHR43798:SF24">
    <property type="entry name" value="CIS-3-ALKYL-4-ALKYLOXETAN-2-ONE DECARBOXYLASE"/>
    <property type="match status" value="1"/>
</dbReference>
<dbReference type="EMBL" id="QKNV01000172">
    <property type="protein sequence ID" value="PZA20526.1"/>
    <property type="molecule type" value="Genomic_DNA"/>
</dbReference>
<sequence length="295" mass="32995">MSSPVPADDAFPRSRVRIGEAEMAYVDVGTGDPIVFLHGNPTSSYLWRNVIPHVQHLGRCIAPDLIGMGESSKLPGAERGTYSFATHAGYLSRFLAHVEADRRVTFVLHDWGSGLGFDWAARNPGAVRGIAFMEAIVTPMIWADWPRDAKRVFQAMRGPDGERKVLDENVFVEKVLPASVLRGLSAEAHERYRAPFREREDRWPTLEWPRQIPLEHVPPDVHDVVDRYGQWLAHSPVPKLFVNADPGSILVGRQRNVVRRWPALTEVTVPAAHFVPEDAPDEIGRALADWLPTLG</sequence>
<accession>A0A323VBD4</accession>
<dbReference type="NCBIfam" id="NF002938">
    <property type="entry name" value="PRK03592.1"/>
    <property type="match status" value="1"/>
</dbReference>
<dbReference type="SUPFAM" id="SSF53474">
    <property type="entry name" value="alpha/beta-Hydrolases"/>
    <property type="match status" value="1"/>
</dbReference>
<reference evidence="3 4" key="1">
    <citation type="submission" date="2018-06" db="EMBL/GenBank/DDBJ databases">
        <title>Draft genome sequence of Modestobacter versicolor CP153-2.</title>
        <authorList>
            <person name="Gundlapally S.R."/>
        </authorList>
    </citation>
    <scope>NUCLEOTIDE SEQUENCE [LARGE SCALE GENOMIC DNA]</scope>
    <source>
        <strain evidence="3 4">CP153-2</strain>
    </source>
</reference>
<dbReference type="RefSeq" id="WP_110553031.1">
    <property type="nucleotide sequence ID" value="NZ_JACIBU010000001.1"/>
</dbReference>